<evidence type="ECO:0000256" key="5">
    <source>
        <dbReference type="ARBA" id="ARBA00023242"/>
    </source>
</evidence>
<keyword evidence="8" id="KW-1185">Reference proteome</keyword>
<proteinExistence type="predicted"/>
<evidence type="ECO:0000313" key="8">
    <source>
        <dbReference type="Proteomes" id="UP000325577"/>
    </source>
</evidence>
<dbReference type="EMBL" id="CM018046">
    <property type="protein sequence ID" value="KAA8527191.1"/>
    <property type="molecule type" value="Genomic_DNA"/>
</dbReference>
<dbReference type="GO" id="GO:0005634">
    <property type="term" value="C:nucleus"/>
    <property type="evidence" value="ECO:0007669"/>
    <property type="project" value="UniProtKB-SubCell"/>
</dbReference>
<keyword evidence="4" id="KW-0804">Transcription</keyword>
<dbReference type="SUPFAM" id="SSF47459">
    <property type="entry name" value="HLH, helix-loop-helix DNA-binding domain"/>
    <property type="match status" value="1"/>
</dbReference>
<dbReference type="GO" id="GO:0046983">
    <property type="term" value="F:protein dimerization activity"/>
    <property type="evidence" value="ECO:0007669"/>
    <property type="project" value="InterPro"/>
</dbReference>
<dbReference type="Pfam" id="PF00010">
    <property type="entry name" value="HLH"/>
    <property type="match status" value="1"/>
</dbReference>
<evidence type="ECO:0000256" key="2">
    <source>
        <dbReference type="ARBA" id="ARBA00023015"/>
    </source>
</evidence>
<dbReference type="GO" id="GO:0000978">
    <property type="term" value="F:RNA polymerase II cis-regulatory region sequence-specific DNA binding"/>
    <property type="evidence" value="ECO:0007669"/>
    <property type="project" value="TreeGrafter"/>
</dbReference>
<gene>
    <name evidence="7" type="ORF">F0562_008580</name>
</gene>
<dbReference type="AlphaFoldDB" id="A0A5J5ADC8"/>
<dbReference type="GO" id="GO:0000981">
    <property type="term" value="F:DNA-binding transcription factor activity, RNA polymerase II-specific"/>
    <property type="evidence" value="ECO:0007669"/>
    <property type="project" value="TreeGrafter"/>
</dbReference>
<keyword evidence="5" id="KW-0539">Nucleus</keyword>
<feature type="domain" description="BHLH" evidence="6">
    <location>
        <begin position="150"/>
        <end position="199"/>
    </location>
</feature>
<dbReference type="InterPro" id="IPR036638">
    <property type="entry name" value="HLH_DNA-bd_sf"/>
</dbReference>
<dbReference type="Proteomes" id="UP000325577">
    <property type="component" value="Linkage Group LG3"/>
</dbReference>
<dbReference type="InterPro" id="IPR045843">
    <property type="entry name" value="IND-like"/>
</dbReference>
<organism evidence="7 8">
    <name type="scientific">Nyssa sinensis</name>
    <dbReference type="NCBI Taxonomy" id="561372"/>
    <lineage>
        <taxon>Eukaryota</taxon>
        <taxon>Viridiplantae</taxon>
        <taxon>Streptophyta</taxon>
        <taxon>Embryophyta</taxon>
        <taxon>Tracheophyta</taxon>
        <taxon>Spermatophyta</taxon>
        <taxon>Magnoliopsida</taxon>
        <taxon>eudicotyledons</taxon>
        <taxon>Gunneridae</taxon>
        <taxon>Pentapetalae</taxon>
        <taxon>asterids</taxon>
        <taxon>Cornales</taxon>
        <taxon>Nyssaceae</taxon>
        <taxon>Nyssa</taxon>
    </lineage>
</organism>
<comment type="subcellular location">
    <subcellularLocation>
        <location evidence="1">Nucleus</location>
    </subcellularLocation>
</comment>
<sequence length="290" mass="32921">MALSWSSNWETLQILNSDTSISQNQPPPDPAMELLGYYDGGLDLANAFIDQNYTDLLPYFFSSPFDPLICLSPEFFLHQDFDNSYPSLKRHKCSDNLYSSDFIPGSFDGYLPNSSTVPEFSPELLISSPQYFNVPQVKYCSTNDEGTSSRCITAQSIAARQRRRKITEKTTELGKLIPGGNKMNTAEMLQAAFNYVKYLQAQVGILDSMPPIQQTRQKWFEHAQESKKAEEAEAEAEAQLLESPTIQEKLYLKEKCLVPKQFVTVLAKRRDLQSNPSISNHINRLFQSLF</sequence>
<evidence type="ECO:0000256" key="4">
    <source>
        <dbReference type="ARBA" id="ARBA00023163"/>
    </source>
</evidence>
<dbReference type="Gene3D" id="4.10.280.10">
    <property type="entry name" value="Helix-loop-helix DNA-binding domain"/>
    <property type="match status" value="1"/>
</dbReference>
<keyword evidence="3" id="KW-0238">DNA-binding</keyword>
<dbReference type="PANTHER" id="PTHR16223:SF49">
    <property type="entry name" value="TRANSCRIPTION FACTOR BHLH52-RELATED"/>
    <property type="match status" value="1"/>
</dbReference>
<accession>A0A5J5ADC8</accession>
<dbReference type="SMART" id="SM00353">
    <property type="entry name" value="HLH"/>
    <property type="match status" value="1"/>
</dbReference>
<reference evidence="7 8" key="1">
    <citation type="submission" date="2019-09" db="EMBL/GenBank/DDBJ databases">
        <title>A chromosome-level genome assembly of the Chinese tupelo Nyssa sinensis.</title>
        <authorList>
            <person name="Yang X."/>
            <person name="Kang M."/>
            <person name="Yang Y."/>
            <person name="Xiong H."/>
            <person name="Wang M."/>
            <person name="Zhang Z."/>
            <person name="Wang Z."/>
            <person name="Wu H."/>
            <person name="Ma T."/>
            <person name="Liu J."/>
            <person name="Xi Z."/>
        </authorList>
    </citation>
    <scope>NUCLEOTIDE SEQUENCE [LARGE SCALE GENOMIC DNA]</scope>
    <source>
        <strain evidence="7">J267</strain>
        <tissue evidence="7">Leaf</tissue>
    </source>
</reference>
<name>A0A5J5ADC8_9ASTE</name>
<dbReference type="InterPro" id="IPR011598">
    <property type="entry name" value="bHLH_dom"/>
</dbReference>
<evidence type="ECO:0000313" key="7">
    <source>
        <dbReference type="EMBL" id="KAA8527191.1"/>
    </source>
</evidence>
<evidence type="ECO:0000259" key="6">
    <source>
        <dbReference type="PROSITE" id="PS50888"/>
    </source>
</evidence>
<dbReference type="PANTHER" id="PTHR16223">
    <property type="entry name" value="TRANSCRIPTION FACTOR BHLH83-RELATED"/>
    <property type="match status" value="1"/>
</dbReference>
<evidence type="ECO:0000256" key="1">
    <source>
        <dbReference type="ARBA" id="ARBA00004123"/>
    </source>
</evidence>
<keyword evidence="2" id="KW-0805">Transcription regulation</keyword>
<protein>
    <recommendedName>
        <fullName evidence="6">BHLH domain-containing protein</fullName>
    </recommendedName>
</protein>
<evidence type="ECO:0000256" key="3">
    <source>
        <dbReference type="ARBA" id="ARBA00023125"/>
    </source>
</evidence>
<dbReference type="OrthoDB" id="1921534at2759"/>
<dbReference type="PROSITE" id="PS50888">
    <property type="entry name" value="BHLH"/>
    <property type="match status" value="1"/>
</dbReference>